<reference evidence="2 3" key="1">
    <citation type="submission" date="2015-10" db="EMBL/GenBank/DDBJ databases">
        <title>Metagenome-Assembled Genomes uncover a global brackish microbiome.</title>
        <authorList>
            <person name="Hugerth L.W."/>
            <person name="Larsson J."/>
            <person name="Alneberg J."/>
            <person name="Lindh M.V."/>
            <person name="Legrand C."/>
            <person name="Pinhassi J."/>
            <person name="Andersson A.F."/>
        </authorList>
    </citation>
    <scope>NUCLEOTIDE SEQUENCE [LARGE SCALE GENOMIC DNA]</scope>
    <source>
        <strain evidence="2">BACL26 MAG-121220-bin70</strain>
    </source>
</reference>
<feature type="domain" description="DUF2007" evidence="1">
    <location>
        <begin position="1"/>
        <end position="63"/>
    </location>
</feature>
<accession>A0A0R2UDW9</accession>
<organism evidence="2 3">
    <name type="scientific">SAR92 bacterium BACL26 MAG-121220-bin70</name>
    <dbReference type="NCBI Taxonomy" id="1655626"/>
    <lineage>
        <taxon>Bacteria</taxon>
        <taxon>Pseudomonadati</taxon>
        <taxon>Pseudomonadota</taxon>
        <taxon>Gammaproteobacteria</taxon>
        <taxon>Cellvibrionales</taxon>
        <taxon>Porticoccaceae</taxon>
        <taxon>SAR92 clade</taxon>
    </lineage>
</organism>
<evidence type="ECO:0000313" key="3">
    <source>
        <dbReference type="Proteomes" id="UP000051213"/>
    </source>
</evidence>
<dbReference type="InterPro" id="IPR018551">
    <property type="entry name" value="DUF2007"/>
</dbReference>
<dbReference type="AlphaFoldDB" id="A0A0R2UDW9"/>
<gene>
    <name evidence="2" type="ORF">ABS24_09715</name>
</gene>
<dbReference type="Pfam" id="PF09413">
    <property type="entry name" value="DUF2007"/>
    <property type="match status" value="1"/>
</dbReference>
<proteinExistence type="predicted"/>
<name>A0A0R2UDW9_9GAMM</name>
<protein>
    <recommendedName>
        <fullName evidence="1">DUF2007 domain-containing protein</fullName>
    </recommendedName>
</protein>
<evidence type="ECO:0000259" key="1">
    <source>
        <dbReference type="Pfam" id="PF09413"/>
    </source>
</evidence>
<evidence type="ECO:0000313" key="2">
    <source>
        <dbReference type="EMBL" id="KRO97390.1"/>
    </source>
</evidence>
<dbReference type="Proteomes" id="UP000051213">
    <property type="component" value="Unassembled WGS sequence"/>
</dbReference>
<sequence length="76" mass="8350">MISVYRGSDYFEAQLLRDLIEQAGVQVFLHGASLQGGLGEAAVMGHLSIMVNERDQSQAADVVMAYERGDFTLEDE</sequence>
<dbReference type="Gene3D" id="3.30.70.790">
    <property type="entry name" value="UreE, C-terminal domain"/>
    <property type="match status" value="1"/>
</dbReference>
<dbReference type="EMBL" id="LICA01000004">
    <property type="protein sequence ID" value="KRO97390.1"/>
    <property type="molecule type" value="Genomic_DNA"/>
</dbReference>
<comment type="caution">
    <text evidence="2">The sequence shown here is derived from an EMBL/GenBank/DDBJ whole genome shotgun (WGS) entry which is preliminary data.</text>
</comment>